<accession>A0AA40B2M7</accession>
<sequence length="385" mass="43635">MANHNKLKDTGRALLFSYNEARPEDMWVCPRPEKLCNDLIADDQIRLPDPELESGDYALVSLFIDYNYVQGMKLNQRLRIVFTSEHQEYNAALLTACFVLLSLVRMADTPEMRPSIYNYTLTHTAQAPIQGILIRCTASGMHHPRYEAFIPTLVDHMHPIRGLHTSNNLKVGKVSTLSDLLGLCLRLRAYRVPGHPFTAANNPFRDSRNFQACKLMAHKDQQPDRDFLPNQPCGDVLVVQEDDNGLSIDDLTTICIIANQFLAGFLHPQDPNLEFYQKKLRAYRRYQTRFTNILSPCPFSNDYRNVSAVGPSDLYKSTETHREEEWDVVVSPEVSGPGSVAGGSALAGTVGQLPRRALVIKRCYHHHHGTAQPRRRRRTIILDGL</sequence>
<reference evidence="1" key="1">
    <citation type="submission" date="2023-06" db="EMBL/GenBank/DDBJ databases">
        <title>Genome-scale phylogeny and comparative genomics of the fungal order Sordariales.</title>
        <authorList>
            <consortium name="Lawrence Berkeley National Laboratory"/>
            <person name="Hensen N."/>
            <person name="Bonometti L."/>
            <person name="Westerberg I."/>
            <person name="Brannstrom I.O."/>
            <person name="Guillou S."/>
            <person name="Cros-Aarteil S."/>
            <person name="Calhoun S."/>
            <person name="Haridas S."/>
            <person name="Kuo A."/>
            <person name="Mondo S."/>
            <person name="Pangilinan J."/>
            <person name="Riley R."/>
            <person name="Labutti K."/>
            <person name="Andreopoulos B."/>
            <person name="Lipzen A."/>
            <person name="Chen C."/>
            <person name="Yanf M."/>
            <person name="Daum C."/>
            <person name="Ng V."/>
            <person name="Clum A."/>
            <person name="Steindorff A."/>
            <person name="Ohm R."/>
            <person name="Martin F."/>
            <person name="Silar P."/>
            <person name="Natvig D."/>
            <person name="Lalanne C."/>
            <person name="Gautier V."/>
            <person name="Ament-Velasquez S.L."/>
            <person name="Kruys A."/>
            <person name="Hutchinson M.I."/>
            <person name="Powell A.J."/>
            <person name="Barry K."/>
            <person name="Miller A.N."/>
            <person name="Grigoriev I.V."/>
            <person name="Debuchy R."/>
            <person name="Gladieux P."/>
            <person name="Thoren M.H."/>
            <person name="Johannesson H."/>
        </authorList>
    </citation>
    <scope>NUCLEOTIDE SEQUENCE</scope>
    <source>
        <strain evidence="1">CBS 540.89</strain>
    </source>
</reference>
<evidence type="ECO:0000313" key="2">
    <source>
        <dbReference type="Proteomes" id="UP001172159"/>
    </source>
</evidence>
<dbReference type="AlphaFoldDB" id="A0AA40B2M7"/>
<proteinExistence type="predicted"/>
<organism evidence="1 2">
    <name type="scientific">Apiosordaria backusii</name>
    <dbReference type="NCBI Taxonomy" id="314023"/>
    <lineage>
        <taxon>Eukaryota</taxon>
        <taxon>Fungi</taxon>
        <taxon>Dikarya</taxon>
        <taxon>Ascomycota</taxon>
        <taxon>Pezizomycotina</taxon>
        <taxon>Sordariomycetes</taxon>
        <taxon>Sordariomycetidae</taxon>
        <taxon>Sordariales</taxon>
        <taxon>Lasiosphaeriaceae</taxon>
        <taxon>Apiosordaria</taxon>
    </lineage>
</organism>
<protein>
    <submittedName>
        <fullName evidence="1">Uncharacterized protein</fullName>
    </submittedName>
</protein>
<dbReference type="Proteomes" id="UP001172159">
    <property type="component" value="Unassembled WGS sequence"/>
</dbReference>
<dbReference type="EMBL" id="JAUKTV010000010">
    <property type="protein sequence ID" value="KAK0726565.1"/>
    <property type="molecule type" value="Genomic_DNA"/>
</dbReference>
<keyword evidence="2" id="KW-1185">Reference proteome</keyword>
<name>A0AA40B2M7_9PEZI</name>
<comment type="caution">
    <text evidence="1">The sequence shown here is derived from an EMBL/GenBank/DDBJ whole genome shotgun (WGS) entry which is preliminary data.</text>
</comment>
<evidence type="ECO:0000313" key="1">
    <source>
        <dbReference type="EMBL" id="KAK0726565.1"/>
    </source>
</evidence>
<gene>
    <name evidence="1" type="ORF">B0T21DRAFT_422322</name>
</gene>